<dbReference type="PATRIC" id="fig|1365251.3.peg.3001"/>
<evidence type="ECO:0000313" key="1">
    <source>
        <dbReference type="EMBL" id="KZN49779.1"/>
    </source>
</evidence>
<protein>
    <submittedName>
        <fullName evidence="1">Uncharacterized protein</fullName>
    </submittedName>
</protein>
<name>A0A167DZ55_9GAMM</name>
<comment type="caution">
    <text evidence="1">The sequence shown here is derived from an EMBL/GenBank/DDBJ whole genome shotgun (WGS) entry which is preliminary data.</text>
</comment>
<reference evidence="1 2" key="1">
    <citation type="submission" date="2013-07" db="EMBL/GenBank/DDBJ databases">
        <title>Comparative Genomic and Metabolomic Analysis of Twelve Strains of Pseudoalteromonas luteoviolacea.</title>
        <authorList>
            <person name="Vynne N.G."/>
            <person name="Mansson M."/>
            <person name="Gram L."/>
        </authorList>
    </citation>
    <scope>NUCLEOTIDE SEQUENCE [LARGE SCALE GENOMIC DNA]</scope>
    <source>
        <strain evidence="1 2">H33</strain>
    </source>
</reference>
<dbReference type="Proteomes" id="UP000076503">
    <property type="component" value="Unassembled WGS sequence"/>
</dbReference>
<sequence length="55" mass="6048">MKLTIKKNKIKNLSSKPALGLEATPHVAGGMNQVETREPCRSIWACTHPQACFPD</sequence>
<dbReference type="OrthoDB" id="6315213at2"/>
<dbReference type="RefSeq" id="WP_155731823.1">
    <property type="nucleotide sequence ID" value="NZ_AUXZ01000080.1"/>
</dbReference>
<dbReference type="AlphaFoldDB" id="A0A167DZ55"/>
<gene>
    <name evidence="1" type="ORF">N476_18475</name>
</gene>
<organism evidence="1 2">
    <name type="scientific">Pseudoalteromonas luteoviolacea H33</name>
    <dbReference type="NCBI Taxonomy" id="1365251"/>
    <lineage>
        <taxon>Bacteria</taxon>
        <taxon>Pseudomonadati</taxon>
        <taxon>Pseudomonadota</taxon>
        <taxon>Gammaproteobacteria</taxon>
        <taxon>Alteromonadales</taxon>
        <taxon>Pseudoalteromonadaceae</taxon>
        <taxon>Pseudoalteromonas</taxon>
    </lineage>
</organism>
<proteinExistence type="predicted"/>
<accession>A0A167DZ55</accession>
<dbReference type="EMBL" id="AUXZ01000080">
    <property type="protein sequence ID" value="KZN49779.1"/>
    <property type="molecule type" value="Genomic_DNA"/>
</dbReference>
<evidence type="ECO:0000313" key="2">
    <source>
        <dbReference type="Proteomes" id="UP000076503"/>
    </source>
</evidence>